<accession>A0ABS4SPU9</accession>
<keyword evidence="3" id="KW-1185">Reference proteome</keyword>
<proteinExistence type="predicted"/>
<evidence type="ECO:0000313" key="3">
    <source>
        <dbReference type="Proteomes" id="UP000781958"/>
    </source>
</evidence>
<sequence length="32" mass="3199">MVSTPTTASATQGLPPGMPVDSYPVHLGDEAA</sequence>
<evidence type="ECO:0000313" key="2">
    <source>
        <dbReference type="EMBL" id="MBP2294583.1"/>
    </source>
</evidence>
<name>A0ABS4SPU9_9PROT</name>
<feature type="region of interest" description="Disordered" evidence="1">
    <location>
        <begin position="1"/>
        <end position="32"/>
    </location>
</feature>
<protein>
    <submittedName>
        <fullName evidence="2">Uncharacterized protein</fullName>
    </submittedName>
</protein>
<dbReference type="EMBL" id="JAGINP010000017">
    <property type="protein sequence ID" value="MBP2294583.1"/>
    <property type="molecule type" value="Genomic_DNA"/>
</dbReference>
<gene>
    <name evidence="2" type="ORF">J2851_004373</name>
</gene>
<feature type="compositionally biased region" description="Polar residues" evidence="1">
    <location>
        <begin position="1"/>
        <end position="12"/>
    </location>
</feature>
<organism evidence="2 3">
    <name type="scientific">Azospirillum rugosum</name>
    <dbReference type="NCBI Taxonomy" id="416170"/>
    <lineage>
        <taxon>Bacteria</taxon>
        <taxon>Pseudomonadati</taxon>
        <taxon>Pseudomonadota</taxon>
        <taxon>Alphaproteobacteria</taxon>
        <taxon>Rhodospirillales</taxon>
        <taxon>Azospirillaceae</taxon>
        <taxon>Azospirillum</taxon>
    </lineage>
</organism>
<comment type="caution">
    <text evidence="2">The sequence shown here is derived from an EMBL/GenBank/DDBJ whole genome shotgun (WGS) entry which is preliminary data.</text>
</comment>
<evidence type="ECO:0000256" key="1">
    <source>
        <dbReference type="SAM" id="MobiDB-lite"/>
    </source>
</evidence>
<reference evidence="2 3" key="1">
    <citation type="submission" date="2021-03" db="EMBL/GenBank/DDBJ databases">
        <title>Genomic Encyclopedia of Type Strains, Phase III (KMG-III): the genomes of soil and plant-associated and newly described type strains.</title>
        <authorList>
            <person name="Whitman W."/>
        </authorList>
    </citation>
    <scope>NUCLEOTIDE SEQUENCE [LARGE SCALE GENOMIC DNA]</scope>
    <source>
        <strain evidence="2 3">IMMIB AFH-6</strain>
    </source>
</reference>
<dbReference type="Proteomes" id="UP000781958">
    <property type="component" value="Unassembled WGS sequence"/>
</dbReference>